<dbReference type="AlphaFoldDB" id="A0AAE2SBX0"/>
<feature type="domain" description="Beta-ketoacyl synthase-like N-terminal" evidence="1">
    <location>
        <begin position="27"/>
        <end position="151"/>
    </location>
</feature>
<dbReference type="RefSeq" id="WP_309489540.1">
    <property type="nucleotide sequence ID" value="NZ_JAENIG010000004.1"/>
</dbReference>
<dbReference type="EMBL" id="JAENIG010000004">
    <property type="protein sequence ID" value="MBK1854929.1"/>
    <property type="molecule type" value="Genomic_DNA"/>
</dbReference>
<protein>
    <recommendedName>
        <fullName evidence="1">Beta-ketoacyl synthase-like N-terminal domain-containing protein</fullName>
    </recommendedName>
</protein>
<evidence type="ECO:0000259" key="1">
    <source>
        <dbReference type="Pfam" id="PF00109"/>
    </source>
</evidence>
<gene>
    <name evidence="2" type="ORF">JIN83_08150</name>
</gene>
<proteinExistence type="predicted"/>
<dbReference type="GO" id="GO:0016746">
    <property type="term" value="F:acyltransferase activity"/>
    <property type="evidence" value="ECO:0007669"/>
    <property type="project" value="InterPro"/>
</dbReference>
<evidence type="ECO:0000313" key="3">
    <source>
        <dbReference type="Proteomes" id="UP000634206"/>
    </source>
</evidence>
<keyword evidence="3" id="KW-1185">Reference proteome</keyword>
<comment type="caution">
    <text evidence="2">The sequence shown here is derived from an EMBL/GenBank/DDBJ whole genome shotgun (WGS) entry which is preliminary data.</text>
</comment>
<accession>A0AAE2SBX0</accession>
<dbReference type="Proteomes" id="UP000634206">
    <property type="component" value="Unassembled WGS sequence"/>
</dbReference>
<dbReference type="Pfam" id="PF00109">
    <property type="entry name" value="ketoacyl-synt"/>
    <property type="match status" value="1"/>
</dbReference>
<dbReference type="InterPro" id="IPR014030">
    <property type="entry name" value="Ketoacyl_synth_N"/>
</dbReference>
<reference evidence="2" key="1">
    <citation type="submission" date="2021-01" db="EMBL/GenBank/DDBJ databases">
        <title>Modified the classification status of verrucomicrobia.</title>
        <authorList>
            <person name="Feng X."/>
        </authorList>
    </citation>
    <scope>NUCLEOTIDE SEQUENCE</scope>
    <source>
        <strain evidence="2">5K15</strain>
    </source>
</reference>
<organism evidence="2 3">
    <name type="scientific">Oceaniferula flava</name>
    <dbReference type="NCBI Taxonomy" id="2800421"/>
    <lineage>
        <taxon>Bacteria</taxon>
        <taxon>Pseudomonadati</taxon>
        <taxon>Verrucomicrobiota</taxon>
        <taxon>Verrucomicrobiia</taxon>
        <taxon>Verrucomicrobiales</taxon>
        <taxon>Verrucomicrobiaceae</taxon>
        <taxon>Oceaniferula</taxon>
    </lineage>
</organism>
<dbReference type="Gene3D" id="3.40.47.10">
    <property type="match status" value="1"/>
</dbReference>
<name>A0AAE2SBX0_9BACT</name>
<sequence length="299" mass="32009">MEDVSICYDVRAVDTLALRGAMPKHPRLRRASGVSKFAITAAAEALGEERIAKIQNHEMRLGIVVSFINGCVNYSNRFYSEALNDPAFASPIVFPETVFNAPASHIAAYLGSDGPAYTLLGDSSTWFSAIDVARGWLDTDQVDGCLVLCAEELDWLSCEGLSYYSRQLKGTEGAAAIYLENSPSDTRLECLLGPAPYTSSAEKKDALNAIWQIDKEDGKDLLVDGLTGIPRLDRAEAETSASWSGDRISPQTTLGSGMGANCGFQTVIALEALKHHDGASVVFAGGGNQQAFAARFSQA</sequence>
<dbReference type="InterPro" id="IPR016039">
    <property type="entry name" value="Thiolase-like"/>
</dbReference>
<dbReference type="SUPFAM" id="SSF53901">
    <property type="entry name" value="Thiolase-like"/>
    <property type="match status" value="1"/>
</dbReference>
<evidence type="ECO:0000313" key="2">
    <source>
        <dbReference type="EMBL" id="MBK1854929.1"/>
    </source>
</evidence>